<dbReference type="InterPro" id="IPR000627">
    <property type="entry name" value="Intradiol_dOase_C"/>
</dbReference>
<proteinExistence type="inferred from homology"/>
<dbReference type="GO" id="GO:0008199">
    <property type="term" value="F:ferric iron binding"/>
    <property type="evidence" value="ECO:0007669"/>
    <property type="project" value="InterPro"/>
</dbReference>
<keyword evidence="4 8" id="KW-0223">Dioxygenase</keyword>
<dbReference type="InterPro" id="IPR007535">
    <property type="entry name" value="Catechol_dOase_N"/>
</dbReference>
<reference evidence="8 9" key="1">
    <citation type="journal article" date="2016" name="Front. Microbiol.">
        <title>Genomic Resource of Rice Seed Associated Bacteria.</title>
        <authorList>
            <person name="Midha S."/>
            <person name="Bansal K."/>
            <person name="Sharma S."/>
            <person name="Kumar N."/>
            <person name="Patil P.P."/>
            <person name="Chaudhry V."/>
            <person name="Patil P.B."/>
        </authorList>
    </citation>
    <scope>NUCLEOTIDE SEQUENCE [LARGE SCALE GENOMIC DNA]</scope>
    <source>
        <strain evidence="8 9">NS226</strain>
    </source>
</reference>
<evidence type="ECO:0000256" key="6">
    <source>
        <dbReference type="ARBA" id="ARBA00023004"/>
    </source>
</evidence>
<dbReference type="Gene3D" id="2.60.130.10">
    <property type="entry name" value="Aromatic compound dioxygenase"/>
    <property type="match status" value="1"/>
</dbReference>
<dbReference type="Pfam" id="PF00775">
    <property type="entry name" value="Dioxygenase_C"/>
    <property type="match status" value="1"/>
</dbReference>
<name>A0A175RD77_9HYPH</name>
<keyword evidence="5" id="KW-0560">Oxidoreductase</keyword>
<dbReference type="Pfam" id="PF04444">
    <property type="entry name" value="Dioxygenase_N"/>
    <property type="match status" value="1"/>
</dbReference>
<dbReference type="GO" id="GO:0018576">
    <property type="term" value="F:catechol 1,2-dioxygenase activity"/>
    <property type="evidence" value="ECO:0007669"/>
    <property type="project" value="InterPro"/>
</dbReference>
<feature type="domain" description="Intradiol ring-cleavage dioxygenases" evidence="7">
    <location>
        <begin position="138"/>
        <end position="166"/>
    </location>
</feature>
<dbReference type="PROSITE" id="PS00083">
    <property type="entry name" value="INTRADIOL_DIOXYGENAS"/>
    <property type="match status" value="1"/>
</dbReference>
<evidence type="ECO:0000256" key="5">
    <source>
        <dbReference type="ARBA" id="ARBA00023002"/>
    </source>
</evidence>
<dbReference type="SUPFAM" id="SSF49482">
    <property type="entry name" value="Aromatic compound dioxygenase"/>
    <property type="match status" value="1"/>
</dbReference>
<evidence type="ECO:0000259" key="7">
    <source>
        <dbReference type="PROSITE" id="PS00083"/>
    </source>
</evidence>
<comment type="similarity">
    <text evidence="2">Belongs to the intradiol ring-cleavage dioxygenase family.</text>
</comment>
<dbReference type="InterPro" id="IPR015889">
    <property type="entry name" value="Intradiol_dOase_core"/>
</dbReference>
<evidence type="ECO:0000256" key="1">
    <source>
        <dbReference type="ARBA" id="ARBA00001965"/>
    </source>
</evidence>
<evidence type="ECO:0000256" key="2">
    <source>
        <dbReference type="ARBA" id="ARBA00007825"/>
    </source>
</evidence>
<dbReference type="Proteomes" id="UP000078272">
    <property type="component" value="Unassembled WGS sequence"/>
</dbReference>
<dbReference type="GO" id="GO:0009712">
    <property type="term" value="P:catechol-containing compound metabolic process"/>
    <property type="evidence" value="ECO:0007669"/>
    <property type="project" value="InterPro"/>
</dbReference>
<keyword evidence="3" id="KW-0479">Metal-binding</keyword>
<evidence type="ECO:0000256" key="4">
    <source>
        <dbReference type="ARBA" id="ARBA00022964"/>
    </source>
</evidence>
<evidence type="ECO:0000256" key="3">
    <source>
        <dbReference type="ARBA" id="ARBA00022723"/>
    </source>
</evidence>
<organism evidence="8 9">
    <name type="scientific">Aureimonas ureilytica</name>
    <dbReference type="NCBI Taxonomy" id="401562"/>
    <lineage>
        <taxon>Bacteria</taxon>
        <taxon>Pseudomonadati</taxon>
        <taxon>Pseudomonadota</taxon>
        <taxon>Alphaproteobacteria</taxon>
        <taxon>Hyphomicrobiales</taxon>
        <taxon>Aurantimonadaceae</taxon>
        <taxon>Aureimonas</taxon>
    </lineage>
</organism>
<dbReference type="RefSeq" id="WP_058634173.1">
    <property type="nucleotide sequence ID" value="NZ_LDPZ01000012.1"/>
</dbReference>
<dbReference type="AlphaFoldDB" id="A0A175RD77"/>
<evidence type="ECO:0000313" key="9">
    <source>
        <dbReference type="Proteomes" id="UP000078272"/>
    </source>
</evidence>
<dbReference type="PANTHER" id="PTHR33711:SF7">
    <property type="entry name" value="INTRADIOL RING-CLEAVAGE DIOXYGENASES DOMAIN-CONTAINING PROTEIN-RELATED"/>
    <property type="match status" value="1"/>
</dbReference>
<sequence length="313" mass="34779">MTSQTKDDDGGFFTEADSVEVVTARNAGARDKRLREVMEVVTRKLHEAVKEIEPTQDEWFAAIQFLTRTGHMCNDWRQEFILLSDVLGVSMLVDAINNRKPSGASESTVLGPFHVADAPEMPMGANICLDGKGEDMLVHGRILDTEGLPIADALIDVWQANDEGFYDVQQKGIQPDFNLRGVFRTGPDGAYRFRAVKPKFYPIPDDGPVGKLLGALGRHPFRPAHLHYIIKAPGFEALTTHIFDPDDPYIGSDAVFGVKESLLAEFRRIDDPARADALAFRHGWFWEVEHDFVLARNGAGRSDGTVDQKASTR</sequence>
<dbReference type="OrthoDB" id="9800887at2"/>
<gene>
    <name evidence="8" type="ORF">NS226_05685</name>
</gene>
<dbReference type="InterPro" id="IPR039390">
    <property type="entry name" value="1_2-HQD/HQD"/>
</dbReference>
<evidence type="ECO:0000313" key="8">
    <source>
        <dbReference type="EMBL" id="KTQ97004.1"/>
    </source>
</evidence>
<dbReference type="PATRIC" id="fig|401562.3.peg.402"/>
<protein>
    <submittedName>
        <fullName evidence="8">6-chlorohydroxyquinol-1,2-dioxygenase</fullName>
    </submittedName>
</protein>
<comment type="cofactor">
    <cofactor evidence="1">
        <name>Fe(3+)</name>
        <dbReference type="ChEBI" id="CHEBI:29034"/>
    </cofactor>
</comment>
<accession>A0A175RD77</accession>
<dbReference type="CDD" id="cd03461">
    <property type="entry name" value="1_2-HQD"/>
    <property type="match status" value="1"/>
</dbReference>
<comment type="caution">
    <text evidence="8">The sequence shown here is derived from an EMBL/GenBank/DDBJ whole genome shotgun (WGS) entry which is preliminary data.</text>
</comment>
<dbReference type="EMBL" id="LDPZ01000012">
    <property type="protein sequence ID" value="KTQ97004.1"/>
    <property type="molecule type" value="Genomic_DNA"/>
</dbReference>
<dbReference type="PANTHER" id="PTHR33711">
    <property type="entry name" value="DIOXYGENASE, PUTATIVE (AFU_ORTHOLOGUE AFUA_2G02910)-RELATED"/>
    <property type="match status" value="1"/>
</dbReference>
<keyword evidence="6" id="KW-0408">Iron</keyword>
<dbReference type="InterPro" id="IPR050770">
    <property type="entry name" value="Intradiol_RC_Dioxygenase"/>
</dbReference>